<protein>
    <submittedName>
        <fullName evidence="4">TolC family protein</fullName>
    </submittedName>
</protein>
<reference evidence="4 5" key="1">
    <citation type="submission" date="2018-09" db="EMBL/GenBank/DDBJ databases">
        <authorList>
            <person name="Wang X."/>
            <person name="Du Z."/>
        </authorList>
    </citation>
    <scope>NUCLEOTIDE SEQUENCE [LARGE SCALE GENOMIC DNA]</scope>
    <source>
        <strain evidence="4 5">N3</strain>
    </source>
</reference>
<feature type="coiled-coil region" evidence="2">
    <location>
        <begin position="317"/>
        <end position="380"/>
    </location>
</feature>
<dbReference type="RefSeq" id="WP_119476901.1">
    <property type="nucleotide sequence ID" value="NZ_QXML01000002.1"/>
</dbReference>
<keyword evidence="3" id="KW-0732">Signal</keyword>
<sequence>MYKYLLALLCIAIPGKLLSQDLNQDNKVLELTYTEAVGILLDQSLPLLSSHYQVEASEGELLQAKAWNNPHFNWNQDLYSAERNEYFNQRNQRLIQLDIMFSISGKHTRGVKLAKIGVEQNQLLYENTKRSLVFELGLKFHQLMMLQKRNELYNIVFTQFKTLIDAYEIQYKVGAIPGSELIRLKSELLTLQNSIVSNQNETEKEMSEIRTLLNLRPEVYIKTKETIVPLPEASQLNFGDLISFAEENRPDYLARLKEISYQEMNLKLQKSKSIPDLMLGYQPHDKGSNYVRPYSGLVFEMDVPIFNRNQGNIASSEANVNRVKTEAEQALVSLQNEIFSSVNKYFHSRRALDNYNLEFLKELEELNNSALQNYNNKNISILQYLDMQRTYINTMSEYLGLQSEILQRVIDIEFTTGYQLYN</sequence>
<dbReference type="Gene3D" id="1.20.1600.10">
    <property type="entry name" value="Outer membrane efflux proteins (OEP)"/>
    <property type="match status" value="1"/>
</dbReference>
<proteinExistence type="inferred from homology"/>
<dbReference type="PANTHER" id="PTHR30203:SF23">
    <property type="entry name" value="OUTER MEMBRANE EFFLUX PROTEIN"/>
    <property type="match status" value="1"/>
</dbReference>
<dbReference type="InterPro" id="IPR010131">
    <property type="entry name" value="MdtP/NodT-like"/>
</dbReference>
<evidence type="ECO:0000313" key="5">
    <source>
        <dbReference type="Proteomes" id="UP000283522"/>
    </source>
</evidence>
<evidence type="ECO:0000256" key="2">
    <source>
        <dbReference type="SAM" id="Coils"/>
    </source>
</evidence>
<dbReference type="OrthoDB" id="9791261at2"/>
<dbReference type="PANTHER" id="PTHR30203">
    <property type="entry name" value="OUTER MEMBRANE CATION EFFLUX PROTEIN"/>
    <property type="match status" value="1"/>
</dbReference>
<gene>
    <name evidence="4" type="ORF">D0X99_07005</name>
</gene>
<feature type="signal peptide" evidence="3">
    <location>
        <begin position="1"/>
        <end position="19"/>
    </location>
</feature>
<accession>A0A418PV41</accession>
<comment type="similarity">
    <text evidence="1">Belongs to the outer membrane factor (OMF) (TC 1.B.17) family.</text>
</comment>
<evidence type="ECO:0000313" key="4">
    <source>
        <dbReference type="EMBL" id="RIW17464.1"/>
    </source>
</evidence>
<feature type="chain" id="PRO_5019147262" evidence="3">
    <location>
        <begin position="20"/>
        <end position="422"/>
    </location>
</feature>
<dbReference type="Pfam" id="PF02321">
    <property type="entry name" value="OEP"/>
    <property type="match status" value="1"/>
</dbReference>
<keyword evidence="2" id="KW-0175">Coiled coil</keyword>
<dbReference type="Proteomes" id="UP000283522">
    <property type="component" value="Unassembled WGS sequence"/>
</dbReference>
<evidence type="ECO:0000256" key="3">
    <source>
        <dbReference type="SAM" id="SignalP"/>
    </source>
</evidence>
<dbReference type="EMBL" id="QXML01000002">
    <property type="protein sequence ID" value="RIW17464.1"/>
    <property type="molecule type" value="Genomic_DNA"/>
</dbReference>
<name>A0A418PV41_9BACT</name>
<evidence type="ECO:0000256" key="1">
    <source>
        <dbReference type="ARBA" id="ARBA00007613"/>
    </source>
</evidence>
<keyword evidence="5" id="KW-1185">Reference proteome</keyword>
<dbReference type="SUPFAM" id="SSF56954">
    <property type="entry name" value="Outer membrane efflux proteins (OEP)"/>
    <property type="match status" value="1"/>
</dbReference>
<comment type="caution">
    <text evidence="4">The sequence shown here is derived from an EMBL/GenBank/DDBJ whole genome shotgun (WGS) entry which is preliminary data.</text>
</comment>
<dbReference type="InterPro" id="IPR003423">
    <property type="entry name" value="OMP_efflux"/>
</dbReference>
<dbReference type="AlphaFoldDB" id="A0A418PV41"/>
<dbReference type="GO" id="GO:0015562">
    <property type="term" value="F:efflux transmembrane transporter activity"/>
    <property type="evidence" value="ECO:0007669"/>
    <property type="project" value="InterPro"/>
</dbReference>
<organism evidence="4 5">
    <name type="scientific">Algoriphagus lacus</name>
    <dbReference type="NCBI Taxonomy" id="2056311"/>
    <lineage>
        <taxon>Bacteria</taxon>
        <taxon>Pseudomonadati</taxon>
        <taxon>Bacteroidota</taxon>
        <taxon>Cytophagia</taxon>
        <taxon>Cytophagales</taxon>
        <taxon>Cyclobacteriaceae</taxon>
        <taxon>Algoriphagus</taxon>
    </lineage>
</organism>